<comment type="function">
    <text evidence="8">Together with BCKDHA forms the heterotetrameric E1 subunit of the mitochondrial branched-chain alpha-ketoacid dehydrogenase (BCKD) complex. The BCKD complex catalyzes the multi-step oxidative decarboxylation of alpha-ketoacids derived from the branched-chain amino-acids valine, leucine and isoleucine producing CO2 and acyl-CoA which is subsequently utilized to produce energy. The E1 subunit catalyzes the first step with the decarboxylation of the alpha-ketoacid forming an enzyme-product intermediate. A reductive acylation mediated by the lipoylamide cofactor of E2 extracts the acyl group from the E1 active site for the next step of the reaction.</text>
</comment>
<dbReference type="SUPFAM" id="SSF52922">
    <property type="entry name" value="TK C-terminal domain-like"/>
    <property type="match status" value="1"/>
</dbReference>
<sequence>MDSMAVDFSRRRLTHIHSPELPTSTCPDTSPLPVMDLSAALSILRPPIASSFPHFASLPFPDPSAFLAFTQHLQNAHKYSSPSLTIPSVPPAPVAKRVALDVQPPASPQSCSSSSFISSSPQQSPHRKQAAPIPDDKKDEAYYERRRKNNDAAKRSRDARRQKEEAIATRAAFLEQMASRRGLQLSVQLARQLHSSSKRLAAFTFSASQADPSLGATSKMNLCQAVNNAMDTALKSDPSTCLFGEDVAFGGVFRCSVGLQEKYGATSKMNLCQAVNNAMDTALKSDPSTCLFGEDVAFGGVFRCSVGLQEKYGKDRVFNTPLCEQGIAGFGIGLAVAGATAIAEIQFADYIFPAFDQIVNEAAKYRYRSGGLFDCGKLTIRATWGAVGHGALYHSQSPEAYFAHTPGLKIVIPRGPIQAKGLLLSCIRDDDPCLFFEPKLLYRTAVEEVPVGDYQLELSKAEVVRQGKDVTMVGWGTQLHVLMEAAQIAKEQLGADCEVIDLKTILPWDVDTVAESVTKTGRLLVSHEAPVTCGFAAEIGATIQGRCFLNLEAPITRVCGWDTPFPHVYEPFYLPTKWRVVDAIKKLSHF</sequence>
<keyword evidence="15" id="KW-1185">Reference proteome</keyword>
<evidence type="ECO:0000256" key="6">
    <source>
        <dbReference type="ARBA" id="ARBA00023128"/>
    </source>
</evidence>
<dbReference type="PANTHER" id="PTHR42980:SF1">
    <property type="entry name" value="2-OXOISOVALERATE DEHYDROGENASE SUBUNIT BETA, MITOCHONDRIAL"/>
    <property type="match status" value="1"/>
</dbReference>
<dbReference type="Gene3D" id="3.40.50.920">
    <property type="match status" value="1"/>
</dbReference>
<feature type="compositionally biased region" description="Low complexity" evidence="12">
    <location>
        <begin position="108"/>
        <end position="124"/>
    </location>
</feature>
<dbReference type="GO" id="GO:0005759">
    <property type="term" value="C:mitochondrial matrix"/>
    <property type="evidence" value="ECO:0007669"/>
    <property type="project" value="UniProtKB-SubCell"/>
</dbReference>
<evidence type="ECO:0000259" key="13">
    <source>
        <dbReference type="SMART" id="SM00861"/>
    </source>
</evidence>
<evidence type="ECO:0000256" key="12">
    <source>
        <dbReference type="SAM" id="MobiDB-lite"/>
    </source>
</evidence>
<evidence type="ECO:0000256" key="8">
    <source>
        <dbReference type="ARBA" id="ARBA00057409"/>
    </source>
</evidence>
<keyword evidence="6" id="KW-0496">Mitochondrion</keyword>
<dbReference type="Gene3D" id="3.40.50.970">
    <property type="match status" value="2"/>
</dbReference>
<accession>A0A0B2URD4</accession>
<dbReference type="InterPro" id="IPR005475">
    <property type="entry name" value="Transketolase-like_Pyr-bd"/>
</dbReference>
<evidence type="ECO:0000256" key="4">
    <source>
        <dbReference type="ARBA" id="ARBA00022946"/>
    </source>
</evidence>
<dbReference type="GO" id="GO:0003863">
    <property type="term" value="F:branched-chain 2-oxo acid dehydrogenase activity"/>
    <property type="evidence" value="ECO:0007669"/>
    <property type="project" value="UniProtKB-EC"/>
</dbReference>
<dbReference type="InterPro" id="IPR004827">
    <property type="entry name" value="bZIP"/>
</dbReference>
<evidence type="ECO:0000256" key="11">
    <source>
        <dbReference type="ARBA" id="ARBA00082400"/>
    </source>
</evidence>
<comment type="catalytic activity">
    <reaction evidence="7">
        <text>N(6)-[(R)-lipoyl]-L-lysyl-[protein] + 3-methyl-2-oxobutanoate + H(+) = N(6)-[(R)-S(8)-2-methylpropanoyldihydrolipoyl]-L-lysyl-[protein] + CO2</text>
        <dbReference type="Rhea" id="RHEA:13457"/>
        <dbReference type="Rhea" id="RHEA-COMP:10474"/>
        <dbReference type="Rhea" id="RHEA-COMP:10497"/>
        <dbReference type="ChEBI" id="CHEBI:11851"/>
        <dbReference type="ChEBI" id="CHEBI:15378"/>
        <dbReference type="ChEBI" id="CHEBI:16526"/>
        <dbReference type="ChEBI" id="CHEBI:83099"/>
        <dbReference type="ChEBI" id="CHEBI:83142"/>
        <dbReference type="EC" id="1.2.4.4"/>
    </reaction>
    <physiologicalReaction direction="left-to-right" evidence="7">
        <dbReference type="Rhea" id="RHEA:13458"/>
    </physiologicalReaction>
</comment>
<comment type="caution">
    <text evidence="14">The sequence shown here is derived from an EMBL/GenBank/DDBJ whole genome shotgun (WGS) entry which is preliminary data.</text>
</comment>
<dbReference type="GO" id="GO:0003700">
    <property type="term" value="F:DNA-binding transcription factor activity"/>
    <property type="evidence" value="ECO:0007669"/>
    <property type="project" value="InterPro"/>
</dbReference>
<dbReference type="Pfam" id="PF07716">
    <property type="entry name" value="bZIP_2"/>
    <property type="match status" value="1"/>
</dbReference>
<dbReference type="Gene3D" id="1.20.5.170">
    <property type="match status" value="1"/>
</dbReference>
<dbReference type="InterPro" id="IPR033248">
    <property type="entry name" value="Transketolase_C"/>
</dbReference>
<dbReference type="EC" id="1.2.4.4" evidence="3"/>
<evidence type="ECO:0000313" key="14">
    <source>
        <dbReference type="EMBL" id="KHN71958.1"/>
    </source>
</evidence>
<dbReference type="PANTHER" id="PTHR42980">
    <property type="entry name" value="2-OXOISOVALERATE DEHYDROGENASE SUBUNIT BETA-RELATED"/>
    <property type="match status" value="1"/>
</dbReference>
<dbReference type="AlphaFoldDB" id="A0A0B2URD4"/>
<dbReference type="GO" id="GO:0007584">
    <property type="term" value="P:response to nutrient"/>
    <property type="evidence" value="ECO:0007669"/>
    <property type="project" value="TreeGrafter"/>
</dbReference>
<dbReference type="InterPro" id="IPR046347">
    <property type="entry name" value="bZIP_sf"/>
</dbReference>
<keyword evidence="4" id="KW-0809">Transit peptide</keyword>
<comment type="subcellular location">
    <subcellularLocation>
        <location evidence="2">Mitochondrion matrix</location>
    </subcellularLocation>
</comment>
<reference evidence="14 15" key="1">
    <citation type="submission" date="2014-11" db="EMBL/GenBank/DDBJ databases">
        <title>Genetic blueprint of the zoonotic pathogen Toxocara canis.</title>
        <authorList>
            <person name="Zhu X.-Q."/>
            <person name="Korhonen P.K."/>
            <person name="Cai H."/>
            <person name="Young N.D."/>
            <person name="Nejsum P."/>
            <person name="von Samson-Himmelstjerna G."/>
            <person name="Boag P.R."/>
            <person name="Tan P."/>
            <person name="Li Q."/>
            <person name="Min J."/>
            <person name="Yang Y."/>
            <person name="Wang X."/>
            <person name="Fang X."/>
            <person name="Hall R.S."/>
            <person name="Hofmann A."/>
            <person name="Sternberg P.W."/>
            <person name="Jex A.R."/>
            <person name="Gasser R.B."/>
        </authorList>
    </citation>
    <scope>NUCLEOTIDE SEQUENCE [LARGE SCALE GENOMIC DNA]</scope>
    <source>
        <strain evidence="14">PN_DK_2014</strain>
    </source>
</reference>
<evidence type="ECO:0000313" key="15">
    <source>
        <dbReference type="Proteomes" id="UP000031036"/>
    </source>
</evidence>
<evidence type="ECO:0000256" key="5">
    <source>
        <dbReference type="ARBA" id="ARBA00023002"/>
    </source>
</evidence>
<dbReference type="SMART" id="SM00861">
    <property type="entry name" value="Transket_pyr"/>
    <property type="match status" value="1"/>
</dbReference>
<comment type="cofactor">
    <cofactor evidence="1">
        <name>thiamine diphosphate</name>
        <dbReference type="ChEBI" id="CHEBI:58937"/>
    </cofactor>
</comment>
<name>A0A0B2URD4_TOXCA</name>
<evidence type="ECO:0000256" key="2">
    <source>
        <dbReference type="ARBA" id="ARBA00004305"/>
    </source>
</evidence>
<dbReference type="EMBL" id="JPKZ01004123">
    <property type="protein sequence ID" value="KHN71958.1"/>
    <property type="molecule type" value="Genomic_DNA"/>
</dbReference>
<comment type="subunit">
    <text evidence="9">Heterotetramer of 2 alpha/BCKDHA and 2 beta chains/BCKDHB that forms the branched-chain alpha-keto acid decarboxylase (E1) component of the BCKD complex. The branched-chain alpha-ketoacid dehydrogenase is a large complex composed of three major building blocks E1, E2 and E3. It is organized around E2, a 24-meric cubic core composed of DBT, to which are associated 6 to 12 copies of E1, and approximately 6 copies of the dehydrogenase E3, a DLD dimer.</text>
</comment>
<evidence type="ECO:0000256" key="3">
    <source>
        <dbReference type="ARBA" id="ARBA00012277"/>
    </source>
</evidence>
<proteinExistence type="predicted"/>
<feature type="region of interest" description="Disordered" evidence="12">
    <location>
        <begin position="103"/>
        <end position="163"/>
    </location>
</feature>
<organism evidence="14 15">
    <name type="scientific">Toxocara canis</name>
    <name type="common">Canine roundworm</name>
    <dbReference type="NCBI Taxonomy" id="6265"/>
    <lineage>
        <taxon>Eukaryota</taxon>
        <taxon>Metazoa</taxon>
        <taxon>Ecdysozoa</taxon>
        <taxon>Nematoda</taxon>
        <taxon>Chromadorea</taxon>
        <taxon>Rhabditida</taxon>
        <taxon>Spirurina</taxon>
        <taxon>Ascaridomorpha</taxon>
        <taxon>Ascaridoidea</taxon>
        <taxon>Toxocaridae</taxon>
        <taxon>Toxocara</taxon>
    </lineage>
</organism>
<dbReference type="SUPFAM" id="SSF52518">
    <property type="entry name" value="Thiamin diphosphate-binding fold (THDP-binding)"/>
    <property type="match status" value="2"/>
</dbReference>
<dbReference type="STRING" id="6265.A0A0B2URD4"/>
<dbReference type="Proteomes" id="UP000031036">
    <property type="component" value="Unassembled WGS sequence"/>
</dbReference>
<dbReference type="FunFam" id="3.40.50.970:FF:000001">
    <property type="entry name" value="Pyruvate dehydrogenase E1 beta subunit"/>
    <property type="match status" value="1"/>
</dbReference>
<protein>
    <recommendedName>
        <fullName evidence="10">2-oxoisovalerate dehydrogenase subunit beta, mitochondrial</fullName>
        <ecNumber evidence="3">1.2.4.4</ecNumber>
    </recommendedName>
    <alternativeName>
        <fullName evidence="11">Branched-chain alpha-keto acid dehydrogenase E1 component beta chain</fullName>
    </alternativeName>
</protein>
<evidence type="ECO:0000256" key="10">
    <source>
        <dbReference type="ARBA" id="ARBA00071568"/>
    </source>
</evidence>
<dbReference type="SUPFAM" id="SSF57959">
    <property type="entry name" value="Leucine zipper domain"/>
    <property type="match status" value="1"/>
</dbReference>
<dbReference type="Pfam" id="PF02779">
    <property type="entry name" value="Transket_pyr"/>
    <property type="match status" value="1"/>
</dbReference>
<dbReference type="CDD" id="cd14695">
    <property type="entry name" value="bZIP_HLF"/>
    <property type="match status" value="1"/>
</dbReference>
<dbReference type="Pfam" id="PF02780">
    <property type="entry name" value="Transketolase_C"/>
    <property type="match status" value="1"/>
</dbReference>
<evidence type="ECO:0000256" key="7">
    <source>
        <dbReference type="ARBA" id="ARBA00051764"/>
    </source>
</evidence>
<dbReference type="OrthoDB" id="878at2759"/>
<feature type="compositionally biased region" description="Basic and acidic residues" evidence="12">
    <location>
        <begin position="134"/>
        <end position="163"/>
    </location>
</feature>
<evidence type="ECO:0000256" key="9">
    <source>
        <dbReference type="ARBA" id="ARBA00063295"/>
    </source>
</evidence>
<dbReference type="InterPro" id="IPR029061">
    <property type="entry name" value="THDP-binding"/>
</dbReference>
<dbReference type="FunFam" id="3.40.50.920:FF:000004">
    <property type="entry name" value="2-oxoisovalerate dehydrogenase subunit beta 1, mitochondrial"/>
    <property type="match status" value="1"/>
</dbReference>
<evidence type="ECO:0000256" key="1">
    <source>
        <dbReference type="ARBA" id="ARBA00001964"/>
    </source>
</evidence>
<dbReference type="InterPro" id="IPR009014">
    <property type="entry name" value="Transketo_C/PFOR_II"/>
</dbReference>
<feature type="domain" description="Transketolase-like pyrimidine-binding" evidence="13">
    <location>
        <begin position="269"/>
        <end position="444"/>
    </location>
</feature>
<dbReference type="CDD" id="cd07036">
    <property type="entry name" value="TPP_PYR_E1-PDHc-beta_like"/>
    <property type="match status" value="1"/>
</dbReference>
<dbReference type="GO" id="GO:0009083">
    <property type="term" value="P:branched-chain amino acid catabolic process"/>
    <property type="evidence" value="ECO:0007669"/>
    <property type="project" value="TreeGrafter"/>
</dbReference>
<keyword evidence="5" id="KW-0560">Oxidoreductase</keyword>
<gene>
    <name evidence="14" type="primary">Bckdhb</name>
    <name evidence="14" type="ORF">Tcan_08846</name>
</gene>